<name>A0A846MHK8_9BACL</name>
<evidence type="ECO:0000313" key="2">
    <source>
        <dbReference type="EMBL" id="NIK14044.1"/>
    </source>
</evidence>
<sequence length="63" mass="7083">MGKWIPMFLMIIVMVTFFVCWGLAWLIGGGPDDFFVIGIVLSLQCSLIITLLIAILEKLPKKK</sequence>
<comment type="caution">
    <text evidence="2">The sequence shown here is derived from an EMBL/GenBank/DDBJ whole genome shotgun (WGS) entry which is preliminary data.</text>
</comment>
<proteinExistence type="predicted"/>
<reference evidence="2 3" key="1">
    <citation type="submission" date="2020-03" db="EMBL/GenBank/DDBJ databases">
        <title>Genomic Encyclopedia of Archaeal and Bacterial Type Strains, Phase II (KMG-II): from individual species to whole genera.</title>
        <authorList>
            <person name="Goeker M."/>
        </authorList>
    </citation>
    <scope>NUCLEOTIDE SEQUENCE [LARGE SCALE GENOMIC DNA]</scope>
    <source>
        <strain evidence="2 3">DSM 4749</strain>
    </source>
</reference>
<protein>
    <submittedName>
        <fullName evidence="2">Uncharacterized protein</fullName>
    </submittedName>
</protein>
<organism evidence="2 3">
    <name type="scientific">Saccharococcus thermophilus</name>
    <dbReference type="NCBI Taxonomy" id="29396"/>
    <lineage>
        <taxon>Bacteria</taxon>
        <taxon>Bacillati</taxon>
        <taxon>Bacillota</taxon>
        <taxon>Bacilli</taxon>
        <taxon>Bacillales</taxon>
        <taxon>Anoxybacillaceae</taxon>
        <taxon>Saccharococcus</taxon>
    </lineage>
</organism>
<gene>
    <name evidence="2" type="ORF">BDD39_000554</name>
</gene>
<dbReference type="Proteomes" id="UP000532769">
    <property type="component" value="Unassembled WGS sequence"/>
</dbReference>
<feature type="transmembrane region" description="Helical" evidence="1">
    <location>
        <begin position="7"/>
        <end position="28"/>
    </location>
</feature>
<keyword evidence="1" id="KW-1133">Transmembrane helix</keyword>
<dbReference type="EMBL" id="JAASRS010000001">
    <property type="protein sequence ID" value="NIK14044.1"/>
    <property type="molecule type" value="Genomic_DNA"/>
</dbReference>
<dbReference type="AlphaFoldDB" id="A0A846MHK8"/>
<accession>A0A846MHK8</accession>
<feature type="transmembrane region" description="Helical" evidence="1">
    <location>
        <begin position="34"/>
        <end position="56"/>
    </location>
</feature>
<evidence type="ECO:0000313" key="3">
    <source>
        <dbReference type="Proteomes" id="UP000532769"/>
    </source>
</evidence>
<dbReference type="RefSeq" id="WP_166908001.1">
    <property type="nucleotide sequence ID" value="NZ_JAASRS010000001.1"/>
</dbReference>
<evidence type="ECO:0000256" key="1">
    <source>
        <dbReference type="SAM" id="Phobius"/>
    </source>
</evidence>
<keyword evidence="1" id="KW-0472">Membrane</keyword>
<keyword evidence="3" id="KW-1185">Reference proteome</keyword>
<keyword evidence="1" id="KW-0812">Transmembrane</keyword>